<accession>A0A9P7ZI95</accession>
<dbReference type="RefSeq" id="XP_046115897.1">
    <property type="nucleotide sequence ID" value="XM_046262411.1"/>
</dbReference>
<evidence type="ECO:0000313" key="2">
    <source>
        <dbReference type="Proteomes" id="UP000887229"/>
    </source>
</evidence>
<dbReference type="Gene3D" id="3.30.530.20">
    <property type="match status" value="1"/>
</dbReference>
<evidence type="ECO:0000313" key="1">
    <source>
        <dbReference type="EMBL" id="KAG9251973.1"/>
    </source>
</evidence>
<gene>
    <name evidence="1" type="ORF">F5Z01DRAFT_638950</name>
</gene>
<dbReference type="EMBL" id="MU251265">
    <property type="protein sequence ID" value="KAG9251973.1"/>
    <property type="molecule type" value="Genomic_DNA"/>
</dbReference>
<dbReference type="InterPro" id="IPR015075">
    <property type="entry name" value="AtaL"/>
</dbReference>
<dbReference type="OrthoDB" id="2320332at2759"/>
<name>A0A9P7ZI95_9HYPO</name>
<protein>
    <recommendedName>
        <fullName evidence="3">DUF1857-domain-containing protein</fullName>
    </recommendedName>
</protein>
<sequence length="162" mass="18067">MVTINLAYTAPINPAGASPVLTESQVWTGLKRKVRRAYEFVPVIVACEVISEEGNTVVRKATFSTEGNPKETSEPVREVCVHFPPSRVDFKQDDGSTISNIVSRGPEGELLMTYAFEWRHDHIQEGSDEATATREKYFKMAKMAVEGSINTIRKFVQEGEIS</sequence>
<dbReference type="Proteomes" id="UP000887229">
    <property type="component" value="Unassembled WGS sequence"/>
</dbReference>
<evidence type="ECO:0008006" key="3">
    <source>
        <dbReference type="Google" id="ProtNLM"/>
    </source>
</evidence>
<reference evidence="1" key="1">
    <citation type="journal article" date="2021" name="IMA Fungus">
        <title>Genomic characterization of three marine fungi, including Emericellopsis atlantica sp. nov. with signatures of a generalist lifestyle and marine biomass degradation.</title>
        <authorList>
            <person name="Hagestad O.C."/>
            <person name="Hou L."/>
            <person name="Andersen J.H."/>
            <person name="Hansen E.H."/>
            <person name="Altermark B."/>
            <person name="Li C."/>
            <person name="Kuhnert E."/>
            <person name="Cox R.J."/>
            <person name="Crous P.W."/>
            <person name="Spatafora J.W."/>
            <person name="Lail K."/>
            <person name="Amirebrahimi M."/>
            <person name="Lipzen A."/>
            <person name="Pangilinan J."/>
            <person name="Andreopoulos W."/>
            <person name="Hayes R.D."/>
            <person name="Ng V."/>
            <person name="Grigoriev I.V."/>
            <person name="Jackson S.A."/>
            <person name="Sutton T.D.S."/>
            <person name="Dobson A.D.W."/>
            <person name="Rama T."/>
        </authorList>
    </citation>
    <scope>NUCLEOTIDE SEQUENCE</scope>
    <source>
        <strain evidence="1">TS7</strain>
    </source>
</reference>
<keyword evidence="2" id="KW-1185">Reference proteome</keyword>
<proteinExistence type="predicted"/>
<organism evidence="1 2">
    <name type="scientific">Emericellopsis atlantica</name>
    <dbReference type="NCBI Taxonomy" id="2614577"/>
    <lineage>
        <taxon>Eukaryota</taxon>
        <taxon>Fungi</taxon>
        <taxon>Dikarya</taxon>
        <taxon>Ascomycota</taxon>
        <taxon>Pezizomycotina</taxon>
        <taxon>Sordariomycetes</taxon>
        <taxon>Hypocreomycetidae</taxon>
        <taxon>Hypocreales</taxon>
        <taxon>Bionectriaceae</taxon>
        <taxon>Emericellopsis</taxon>
    </lineage>
</organism>
<dbReference type="GeneID" id="70293314"/>
<dbReference type="SUPFAM" id="SSF55961">
    <property type="entry name" value="Bet v1-like"/>
    <property type="match status" value="1"/>
</dbReference>
<dbReference type="Pfam" id="PF08982">
    <property type="entry name" value="AtaL"/>
    <property type="match status" value="1"/>
</dbReference>
<dbReference type="AlphaFoldDB" id="A0A9P7ZI95"/>
<dbReference type="InterPro" id="IPR023393">
    <property type="entry name" value="START-like_dom_sf"/>
</dbReference>
<dbReference type="CDD" id="cd08863">
    <property type="entry name" value="SRPBCC_DUF1857"/>
    <property type="match status" value="1"/>
</dbReference>
<comment type="caution">
    <text evidence="1">The sequence shown here is derived from an EMBL/GenBank/DDBJ whole genome shotgun (WGS) entry which is preliminary data.</text>
</comment>